<dbReference type="AlphaFoldDB" id="A0A6B0GMG9"/>
<evidence type="ECO:0000313" key="1">
    <source>
        <dbReference type="EMBL" id="MWG36106.1"/>
    </source>
</evidence>
<name>A0A6B0GMG9_9EURY</name>
<organism evidence="1 2">
    <name type="scientific">Halomarina oriensis</name>
    <dbReference type="NCBI Taxonomy" id="671145"/>
    <lineage>
        <taxon>Archaea</taxon>
        <taxon>Methanobacteriati</taxon>
        <taxon>Methanobacteriota</taxon>
        <taxon>Stenosarchaea group</taxon>
        <taxon>Halobacteria</taxon>
        <taxon>Halobacteriales</taxon>
        <taxon>Natronomonadaceae</taxon>
        <taxon>Halomarina</taxon>
    </lineage>
</organism>
<accession>A0A6B0GMG9</accession>
<reference evidence="1 2" key="1">
    <citation type="submission" date="2019-12" db="EMBL/GenBank/DDBJ databases">
        <title>Halocatena pleomorpha gen. nov. sp. nov., an extremely halophilic archaeon of family Halobacteriaceae isolated from saltpan soil.</title>
        <authorList>
            <person name="Pal Y."/>
            <person name="Verma A."/>
            <person name="Krishnamurthi S."/>
            <person name="Kumar P."/>
        </authorList>
    </citation>
    <scope>NUCLEOTIDE SEQUENCE [LARGE SCALE GENOMIC DNA]</scope>
    <source>
        <strain evidence="1 2">JCM 16495</strain>
    </source>
</reference>
<evidence type="ECO:0000313" key="2">
    <source>
        <dbReference type="Proteomes" id="UP000451471"/>
    </source>
</evidence>
<dbReference type="Proteomes" id="UP000451471">
    <property type="component" value="Unassembled WGS sequence"/>
</dbReference>
<sequence>MSERPTVRPVTLARLTEATHLCEGTSRTTDEFKEATGVSRRRARTTILEALRIGLIAEHTPADDEESWFMTTRVGHEFLKGIRAEDWLRVSDILEARSPHYGAFLTALDSVAPADQATVLDELADREAHTGRTYNQTSIEVLGDWGERLGRIQRNAFTGTYYPVTQAEVPGNFVYLLLAVFDDLEETAGVALRQRYLAIPKLREHLCERVGCPRMAFDDAVVAVAQQNVGRLELSGAPIDTAAKDAALGIKQITRADNNDLVSTSQSTEQVLAGVELYDKRYYYLAVHDRELSYNPAQ</sequence>
<keyword evidence="2" id="KW-1185">Reference proteome</keyword>
<dbReference type="RefSeq" id="WP_158205763.1">
    <property type="nucleotide sequence ID" value="NZ_WSZK01000030.1"/>
</dbReference>
<dbReference type="EMBL" id="WSZK01000030">
    <property type="protein sequence ID" value="MWG36106.1"/>
    <property type="molecule type" value="Genomic_DNA"/>
</dbReference>
<protein>
    <submittedName>
        <fullName evidence="1">Uncharacterized protein</fullName>
    </submittedName>
</protein>
<proteinExistence type="predicted"/>
<gene>
    <name evidence="1" type="ORF">GQS65_16700</name>
</gene>
<comment type="caution">
    <text evidence="1">The sequence shown here is derived from an EMBL/GenBank/DDBJ whole genome shotgun (WGS) entry which is preliminary data.</text>
</comment>
<dbReference type="OrthoDB" id="198190at2157"/>